<evidence type="ECO:0000313" key="6">
    <source>
        <dbReference type="EMBL" id="UQZ86590.1"/>
    </source>
</evidence>
<dbReference type="InterPro" id="IPR036271">
    <property type="entry name" value="Tet_transcr_reg_TetR-rel_C_sf"/>
</dbReference>
<evidence type="ECO:0000259" key="5">
    <source>
        <dbReference type="PROSITE" id="PS50977"/>
    </source>
</evidence>
<evidence type="ECO:0000256" key="4">
    <source>
        <dbReference type="PROSITE-ProRule" id="PRU00335"/>
    </source>
</evidence>
<dbReference type="InterPro" id="IPR050109">
    <property type="entry name" value="HTH-type_TetR-like_transc_reg"/>
</dbReference>
<dbReference type="RefSeq" id="WP_249862113.1">
    <property type="nucleotide sequence ID" value="NZ_CP027059.1"/>
</dbReference>
<evidence type="ECO:0000313" key="7">
    <source>
        <dbReference type="Proteomes" id="UP001057134"/>
    </source>
</evidence>
<keyword evidence="2 4" id="KW-0238">DNA-binding</keyword>
<proteinExistence type="predicted"/>
<dbReference type="Gene3D" id="1.10.357.10">
    <property type="entry name" value="Tetracycline Repressor, domain 2"/>
    <property type="match status" value="1"/>
</dbReference>
<feature type="DNA-binding region" description="H-T-H motif" evidence="4">
    <location>
        <begin position="37"/>
        <end position="56"/>
    </location>
</feature>
<reference evidence="6" key="2">
    <citation type="journal article" date="2021" name="J Anim Sci Technol">
        <title>Complete genome sequence of Paenibacillus konkukensis sp. nov. SK3146 as a potential probiotic strain.</title>
        <authorList>
            <person name="Jung H.I."/>
            <person name="Park S."/>
            <person name="Niu K.M."/>
            <person name="Lee S.W."/>
            <person name="Kothari D."/>
            <person name="Yi K.J."/>
            <person name="Kim S.K."/>
        </authorList>
    </citation>
    <scope>NUCLEOTIDE SEQUENCE</scope>
    <source>
        <strain evidence="6">SK3146</strain>
    </source>
</reference>
<evidence type="ECO:0000256" key="1">
    <source>
        <dbReference type="ARBA" id="ARBA00023015"/>
    </source>
</evidence>
<dbReference type="PANTHER" id="PTHR30055">
    <property type="entry name" value="HTH-TYPE TRANSCRIPTIONAL REGULATOR RUTR"/>
    <property type="match status" value="1"/>
</dbReference>
<dbReference type="Pfam" id="PF00440">
    <property type="entry name" value="TetR_N"/>
    <property type="match status" value="1"/>
</dbReference>
<reference evidence="6" key="1">
    <citation type="submission" date="2018-02" db="EMBL/GenBank/DDBJ databases">
        <authorList>
            <person name="Kim S.-K."/>
            <person name="Jung H.-I."/>
            <person name="Lee S.-W."/>
        </authorList>
    </citation>
    <scope>NUCLEOTIDE SEQUENCE</scope>
    <source>
        <strain evidence="6">SK3146</strain>
    </source>
</reference>
<evidence type="ECO:0000256" key="3">
    <source>
        <dbReference type="ARBA" id="ARBA00023163"/>
    </source>
</evidence>
<evidence type="ECO:0000256" key="2">
    <source>
        <dbReference type="ARBA" id="ARBA00023125"/>
    </source>
</evidence>
<dbReference type="PANTHER" id="PTHR30055:SF234">
    <property type="entry name" value="HTH-TYPE TRANSCRIPTIONAL REGULATOR BETI"/>
    <property type="match status" value="1"/>
</dbReference>
<dbReference type="SUPFAM" id="SSF46689">
    <property type="entry name" value="Homeodomain-like"/>
    <property type="match status" value="1"/>
</dbReference>
<dbReference type="InterPro" id="IPR001647">
    <property type="entry name" value="HTH_TetR"/>
</dbReference>
<dbReference type="EMBL" id="CP027059">
    <property type="protein sequence ID" value="UQZ86590.1"/>
    <property type="molecule type" value="Genomic_DNA"/>
</dbReference>
<name>A0ABY4RXL6_9BACL</name>
<dbReference type="InterPro" id="IPR009057">
    <property type="entry name" value="Homeodomain-like_sf"/>
</dbReference>
<dbReference type="SUPFAM" id="SSF48498">
    <property type="entry name" value="Tetracyclin repressor-like, C-terminal domain"/>
    <property type="match status" value="1"/>
</dbReference>
<dbReference type="PROSITE" id="PS50977">
    <property type="entry name" value="HTH_TETR_2"/>
    <property type="match status" value="1"/>
</dbReference>
<organism evidence="6 7">
    <name type="scientific">Paenibacillus konkukensis</name>
    <dbReference type="NCBI Taxonomy" id="2020716"/>
    <lineage>
        <taxon>Bacteria</taxon>
        <taxon>Bacillati</taxon>
        <taxon>Bacillota</taxon>
        <taxon>Bacilli</taxon>
        <taxon>Bacillales</taxon>
        <taxon>Paenibacillaceae</taxon>
        <taxon>Paenibacillus</taxon>
    </lineage>
</organism>
<dbReference type="Proteomes" id="UP001057134">
    <property type="component" value="Chromosome"/>
</dbReference>
<gene>
    <name evidence="6" type="primary">kstR2_4</name>
    <name evidence="6" type="ORF">SK3146_05883</name>
</gene>
<keyword evidence="1" id="KW-0805">Transcription regulation</keyword>
<feature type="domain" description="HTH tetR-type" evidence="5">
    <location>
        <begin position="14"/>
        <end position="74"/>
    </location>
</feature>
<accession>A0ABY4RXL6</accession>
<dbReference type="PRINTS" id="PR00455">
    <property type="entry name" value="HTHTETR"/>
</dbReference>
<dbReference type="Gene3D" id="1.10.10.60">
    <property type="entry name" value="Homeodomain-like"/>
    <property type="match status" value="1"/>
</dbReference>
<keyword evidence="7" id="KW-1185">Reference proteome</keyword>
<keyword evidence="3" id="KW-0804">Transcription</keyword>
<protein>
    <submittedName>
        <fullName evidence="6">HTH-type transcriptional repressor KstR2</fullName>
    </submittedName>
</protein>
<sequence>MSPLNDEQLHQIRDERREQIMRAAMKVFAHKGSAGTKMSMIAAEARISHGLLYHYFKSKDALFNALVREAMEGAALELGKINHLQGSPLEKIRALTEAILDEGGSSYFMFIHQARTSDGVPEEAKRLLEQYPMQAFVEQLLPLFAAGQQAGEIAADDPEELIASYLTVLSGIMIISGHHGAGYRVPKVEMLMRMVTAPK</sequence>